<proteinExistence type="predicted"/>
<dbReference type="EMBL" id="JAVFWL010000004">
    <property type="protein sequence ID" value="KAK6747761.1"/>
    <property type="molecule type" value="Genomic_DNA"/>
</dbReference>
<accession>A0ABR1DE78</accession>
<evidence type="ECO:0000313" key="2">
    <source>
        <dbReference type="Proteomes" id="UP001303046"/>
    </source>
</evidence>
<protein>
    <submittedName>
        <fullName evidence="1">Uncharacterized protein</fullName>
    </submittedName>
</protein>
<name>A0ABR1DE78_NECAM</name>
<evidence type="ECO:0000313" key="1">
    <source>
        <dbReference type="EMBL" id="KAK6747761.1"/>
    </source>
</evidence>
<gene>
    <name evidence="1" type="primary">Necator_chrIV.g14054</name>
    <name evidence="1" type="ORF">RB195_000760</name>
</gene>
<reference evidence="1 2" key="1">
    <citation type="submission" date="2023-08" db="EMBL/GenBank/DDBJ databases">
        <title>A Necator americanus chromosomal reference genome.</title>
        <authorList>
            <person name="Ilik V."/>
            <person name="Petrzelkova K.J."/>
            <person name="Pardy F."/>
            <person name="Fuh T."/>
            <person name="Niatou-Singa F.S."/>
            <person name="Gouil Q."/>
            <person name="Baker L."/>
            <person name="Ritchie M.E."/>
            <person name="Jex A.R."/>
            <person name="Gazzola D."/>
            <person name="Li H."/>
            <person name="Toshio Fujiwara R."/>
            <person name="Zhan B."/>
            <person name="Aroian R.V."/>
            <person name="Pafco B."/>
            <person name="Schwarz E.M."/>
        </authorList>
    </citation>
    <scope>NUCLEOTIDE SEQUENCE [LARGE SCALE GENOMIC DNA]</scope>
    <source>
        <strain evidence="1 2">Aroian</strain>
        <tissue evidence="1">Whole animal</tissue>
    </source>
</reference>
<sequence>MEYTYAPSTSDTTSLGSIGSYYCSNNTDLCVEDVFGRQWHPAQAENLITIIPTARCMEAGRHCGVFLLLVASRPSLTSDLVSSTSEGIRYRDMIEEGQFISFSNHVYVPIKGLSCNSCRDLFCRPR</sequence>
<comment type="caution">
    <text evidence="1">The sequence shown here is derived from an EMBL/GenBank/DDBJ whole genome shotgun (WGS) entry which is preliminary data.</text>
</comment>
<keyword evidence="2" id="KW-1185">Reference proteome</keyword>
<organism evidence="1 2">
    <name type="scientific">Necator americanus</name>
    <name type="common">Human hookworm</name>
    <dbReference type="NCBI Taxonomy" id="51031"/>
    <lineage>
        <taxon>Eukaryota</taxon>
        <taxon>Metazoa</taxon>
        <taxon>Ecdysozoa</taxon>
        <taxon>Nematoda</taxon>
        <taxon>Chromadorea</taxon>
        <taxon>Rhabditida</taxon>
        <taxon>Rhabditina</taxon>
        <taxon>Rhabditomorpha</taxon>
        <taxon>Strongyloidea</taxon>
        <taxon>Ancylostomatidae</taxon>
        <taxon>Bunostominae</taxon>
        <taxon>Necator</taxon>
    </lineage>
</organism>
<dbReference type="Proteomes" id="UP001303046">
    <property type="component" value="Unassembled WGS sequence"/>
</dbReference>